<comment type="caution">
    <text evidence="2">The sequence shown here is derived from an EMBL/GenBank/DDBJ whole genome shotgun (WGS) entry which is preliminary data.</text>
</comment>
<dbReference type="Proteomes" id="UP001596135">
    <property type="component" value="Unassembled WGS sequence"/>
</dbReference>
<organism evidence="2 3">
    <name type="scientific">Nocardioides hankookensis</name>
    <dbReference type="NCBI Taxonomy" id="443157"/>
    <lineage>
        <taxon>Bacteria</taxon>
        <taxon>Bacillati</taxon>
        <taxon>Actinomycetota</taxon>
        <taxon>Actinomycetes</taxon>
        <taxon>Propionibacteriales</taxon>
        <taxon>Nocardioidaceae</taxon>
        <taxon>Nocardioides</taxon>
    </lineage>
</organism>
<evidence type="ECO:0000313" key="3">
    <source>
        <dbReference type="Proteomes" id="UP001596135"/>
    </source>
</evidence>
<keyword evidence="3" id="KW-1185">Reference proteome</keyword>
<dbReference type="RefSeq" id="WP_379160810.1">
    <property type="nucleotide sequence ID" value="NZ_JBHSRJ010000009.1"/>
</dbReference>
<feature type="region of interest" description="Disordered" evidence="1">
    <location>
        <begin position="30"/>
        <end position="59"/>
    </location>
</feature>
<gene>
    <name evidence="2" type="ORF">ACFPYL_24200</name>
</gene>
<sequence length="59" mass="6094">MREPTDPAHGSVVGLQPEVAVVDPVHYRVSGSASDAGPYGGASDALPEATAPHRVRDRS</sequence>
<evidence type="ECO:0000256" key="1">
    <source>
        <dbReference type="SAM" id="MobiDB-lite"/>
    </source>
</evidence>
<protein>
    <submittedName>
        <fullName evidence="2">Uncharacterized protein</fullName>
    </submittedName>
</protein>
<name>A0ABW1LRT4_9ACTN</name>
<accession>A0ABW1LRT4</accession>
<evidence type="ECO:0000313" key="2">
    <source>
        <dbReference type="EMBL" id="MFC6046208.1"/>
    </source>
</evidence>
<proteinExistence type="predicted"/>
<dbReference type="EMBL" id="JBHSRJ010000009">
    <property type="protein sequence ID" value="MFC6046208.1"/>
    <property type="molecule type" value="Genomic_DNA"/>
</dbReference>
<reference evidence="3" key="1">
    <citation type="journal article" date="2019" name="Int. J. Syst. Evol. Microbiol.">
        <title>The Global Catalogue of Microorganisms (GCM) 10K type strain sequencing project: providing services to taxonomists for standard genome sequencing and annotation.</title>
        <authorList>
            <consortium name="The Broad Institute Genomics Platform"/>
            <consortium name="The Broad Institute Genome Sequencing Center for Infectious Disease"/>
            <person name="Wu L."/>
            <person name="Ma J."/>
        </authorList>
    </citation>
    <scope>NUCLEOTIDE SEQUENCE [LARGE SCALE GENOMIC DNA]</scope>
    <source>
        <strain evidence="3">CCUG 54522</strain>
    </source>
</reference>